<evidence type="ECO:0000259" key="9">
    <source>
        <dbReference type="PROSITE" id="PS50110"/>
    </source>
</evidence>
<dbReference type="SMART" id="SM00387">
    <property type="entry name" value="HATPase_c"/>
    <property type="match status" value="1"/>
</dbReference>
<dbReference type="InterPro" id="IPR005467">
    <property type="entry name" value="His_kinase_dom"/>
</dbReference>
<dbReference type="PROSITE" id="PS50110">
    <property type="entry name" value="RESPONSE_REGULATORY"/>
    <property type="match status" value="1"/>
</dbReference>
<dbReference type="InterPro" id="IPR003594">
    <property type="entry name" value="HATPase_dom"/>
</dbReference>
<dbReference type="PANTHER" id="PTHR43711">
    <property type="entry name" value="TWO-COMPONENT HISTIDINE KINASE"/>
    <property type="match status" value="1"/>
</dbReference>
<dbReference type="SUPFAM" id="SSF52172">
    <property type="entry name" value="CheY-like"/>
    <property type="match status" value="1"/>
</dbReference>
<comment type="catalytic activity">
    <reaction evidence="1">
        <text>ATP + protein L-histidine = ADP + protein N-phospho-L-histidine.</text>
        <dbReference type="EC" id="2.7.13.3"/>
    </reaction>
</comment>
<dbReference type="PANTHER" id="PTHR43711:SF26">
    <property type="entry name" value="SENSOR HISTIDINE KINASE RCSC"/>
    <property type="match status" value="1"/>
</dbReference>
<accession>A0AAD7UN94</accession>
<dbReference type="SUPFAM" id="SSF55874">
    <property type="entry name" value="ATPase domain of HSP90 chaperone/DNA topoisomerase II/histidine kinase"/>
    <property type="match status" value="1"/>
</dbReference>
<evidence type="ECO:0000256" key="2">
    <source>
        <dbReference type="ARBA" id="ARBA00012438"/>
    </source>
</evidence>
<sequence length="660" mass="72510">MVVQIREDSLVKELKDRLADLDRNFSQQFGSAEFRQRVASLIRDLSNGIVSSTIPKDKKEVLMETFDGDSSRTAKSWVASPPGGADEKEVAALMETFEVEYRRAKSRVASLRATLGDFRDFREAYFEVAKRRVVRISSEKSGTAVRAYQAAAYKFRNVIDDVSERKKVLLRALSMVSLAAATAAFVVLTRAWILSSRETTENEARLVTKNVELDIQRRILSQVLHEMRNKYSAAAHMLEHVRHLARSSKNTDAVRDELARCDGDITKSLALLHEADALIATRLTLHRLYAGTYASEPNVRTVDLGLLLRGRVDAAEPFANTGVAFEAIVPKDLEADVSVRLDVFIFGHIANNLLSNARKHTVRGKISLRFVCRASADDDETRRHDGLLVFAVADTGRGVPESVAERLFFEEVSTGDARGAGLGLVSCKNFAASVGGNIWLHSTKSCAPDDPASGGTEFRFALPGELLLLPSRTPRDSAVRTAATVGSLPESIRAVIVEDSGLIRSGLKMKLRRVAKSINTDFNVVEHETVESLLAAANPTFFAEPNLLVLVDENLCAAGGILRGRDLIAYLKAQDFKGVVISASGDDESVAVHRELGADIIWTKPFGNVGAMARDILAAFESQRRRPTRDESNYDAIDRSNDSNFSVACRRPPPPSTRAR</sequence>
<dbReference type="InterPro" id="IPR001789">
    <property type="entry name" value="Sig_transdc_resp-reg_receiver"/>
</dbReference>
<dbReference type="PROSITE" id="PS50109">
    <property type="entry name" value="HIS_KIN"/>
    <property type="match status" value="1"/>
</dbReference>
<keyword evidence="5" id="KW-0902">Two-component regulatory system</keyword>
<evidence type="ECO:0000256" key="6">
    <source>
        <dbReference type="PROSITE-ProRule" id="PRU00169"/>
    </source>
</evidence>
<dbReference type="PRINTS" id="PR00344">
    <property type="entry name" value="BCTRLSENSOR"/>
</dbReference>
<evidence type="ECO:0000256" key="1">
    <source>
        <dbReference type="ARBA" id="ARBA00000085"/>
    </source>
</evidence>
<reference evidence="10" key="1">
    <citation type="submission" date="2023-01" db="EMBL/GenBank/DDBJ databases">
        <title>Metagenome sequencing of chrysophaentin producing Chrysophaeum taylorii.</title>
        <authorList>
            <person name="Davison J."/>
            <person name="Bewley C."/>
        </authorList>
    </citation>
    <scope>NUCLEOTIDE SEQUENCE</scope>
    <source>
        <strain evidence="10">NIES-1699</strain>
    </source>
</reference>
<feature type="modified residue" description="4-aspartylphosphate" evidence="6">
    <location>
        <position position="552"/>
    </location>
</feature>
<feature type="region of interest" description="Disordered" evidence="7">
    <location>
        <begin position="627"/>
        <end position="660"/>
    </location>
</feature>
<evidence type="ECO:0000256" key="3">
    <source>
        <dbReference type="ARBA" id="ARBA00022679"/>
    </source>
</evidence>
<dbReference type="InterPro" id="IPR004358">
    <property type="entry name" value="Sig_transdc_His_kin-like_C"/>
</dbReference>
<dbReference type="EMBL" id="JAQMWT010000040">
    <property type="protein sequence ID" value="KAJ8612832.1"/>
    <property type="molecule type" value="Genomic_DNA"/>
</dbReference>
<dbReference type="InterPro" id="IPR011006">
    <property type="entry name" value="CheY-like_superfamily"/>
</dbReference>
<keyword evidence="11" id="KW-1185">Reference proteome</keyword>
<evidence type="ECO:0000256" key="4">
    <source>
        <dbReference type="ARBA" id="ARBA00022777"/>
    </source>
</evidence>
<dbReference type="GO" id="GO:0004673">
    <property type="term" value="F:protein histidine kinase activity"/>
    <property type="evidence" value="ECO:0007669"/>
    <property type="project" value="UniProtKB-EC"/>
</dbReference>
<gene>
    <name evidence="10" type="ORF">CTAYLR_002066</name>
</gene>
<evidence type="ECO:0000256" key="7">
    <source>
        <dbReference type="SAM" id="MobiDB-lite"/>
    </source>
</evidence>
<dbReference type="AlphaFoldDB" id="A0AAD7UN94"/>
<feature type="compositionally biased region" description="Pro residues" evidence="7">
    <location>
        <begin position="651"/>
        <end position="660"/>
    </location>
</feature>
<organism evidence="10 11">
    <name type="scientific">Chrysophaeum taylorii</name>
    <dbReference type="NCBI Taxonomy" id="2483200"/>
    <lineage>
        <taxon>Eukaryota</taxon>
        <taxon>Sar</taxon>
        <taxon>Stramenopiles</taxon>
        <taxon>Ochrophyta</taxon>
        <taxon>Pelagophyceae</taxon>
        <taxon>Pelagomonadales</taxon>
        <taxon>Pelagomonadaceae</taxon>
        <taxon>Chrysophaeum</taxon>
    </lineage>
</organism>
<dbReference type="Pfam" id="PF02518">
    <property type="entry name" value="HATPase_c"/>
    <property type="match status" value="1"/>
</dbReference>
<dbReference type="Gene3D" id="3.30.565.10">
    <property type="entry name" value="Histidine kinase-like ATPase, C-terminal domain"/>
    <property type="match status" value="1"/>
</dbReference>
<keyword evidence="6" id="KW-0597">Phosphoprotein</keyword>
<dbReference type="Gene3D" id="3.40.50.2300">
    <property type="match status" value="1"/>
</dbReference>
<evidence type="ECO:0000259" key="8">
    <source>
        <dbReference type="PROSITE" id="PS50109"/>
    </source>
</evidence>
<feature type="domain" description="Histidine kinase" evidence="8">
    <location>
        <begin position="222"/>
        <end position="466"/>
    </location>
</feature>
<evidence type="ECO:0000313" key="10">
    <source>
        <dbReference type="EMBL" id="KAJ8612832.1"/>
    </source>
</evidence>
<protein>
    <recommendedName>
        <fullName evidence="2">histidine kinase</fullName>
        <ecNumber evidence="2">2.7.13.3</ecNumber>
    </recommendedName>
</protein>
<comment type="caution">
    <text evidence="10">The sequence shown here is derived from an EMBL/GenBank/DDBJ whole genome shotgun (WGS) entry which is preliminary data.</text>
</comment>
<evidence type="ECO:0000256" key="5">
    <source>
        <dbReference type="ARBA" id="ARBA00023012"/>
    </source>
</evidence>
<dbReference type="EC" id="2.7.13.3" evidence="2"/>
<dbReference type="Proteomes" id="UP001230188">
    <property type="component" value="Unassembled WGS sequence"/>
</dbReference>
<dbReference type="GO" id="GO:0000160">
    <property type="term" value="P:phosphorelay signal transduction system"/>
    <property type="evidence" value="ECO:0007669"/>
    <property type="project" value="UniProtKB-KW"/>
</dbReference>
<name>A0AAD7UN94_9STRA</name>
<keyword evidence="3" id="KW-0808">Transferase</keyword>
<evidence type="ECO:0000313" key="11">
    <source>
        <dbReference type="Proteomes" id="UP001230188"/>
    </source>
</evidence>
<feature type="compositionally biased region" description="Basic and acidic residues" evidence="7">
    <location>
        <begin position="627"/>
        <end position="641"/>
    </location>
</feature>
<dbReference type="InterPro" id="IPR036890">
    <property type="entry name" value="HATPase_C_sf"/>
</dbReference>
<dbReference type="InterPro" id="IPR050736">
    <property type="entry name" value="Sensor_HK_Regulatory"/>
</dbReference>
<keyword evidence="4" id="KW-0418">Kinase</keyword>
<proteinExistence type="predicted"/>
<feature type="domain" description="Response regulatory" evidence="9">
    <location>
        <begin position="493"/>
        <end position="619"/>
    </location>
</feature>